<dbReference type="EMBL" id="HACG01050279">
    <property type="protein sequence ID" value="CEK97144.1"/>
    <property type="molecule type" value="Transcribed_RNA"/>
</dbReference>
<protein>
    <submittedName>
        <fullName evidence="1">Uncharacterized protein</fullName>
    </submittedName>
</protein>
<evidence type="ECO:0000313" key="1">
    <source>
        <dbReference type="EMBL" id="CEK97144.1"/>
    </source>
</evidence>
<organism evidence="1">
    <name type="scientific">Arion vulgaris</name>
    <dbReference type="NCBI Taxonomy" id="1028688"/>
    <lineage>
        <taxon>Eukaryota</taxon>
        <taxon>Metazoa</taxon>
        <taxon>Spiralia</taxon>
        <taxon>Lophotrochozoa</taxon>
        <taxon>Mollusca</taxon>
        <taxon>Gastropoda</taxon>
        <taxon>Heterobranchia</taxon>
        <taxon>Euthyneura</taxon>
        <taxon>Panpulmonata</taxon>
        <taxon>Eupulmonata</taxon>
        <taxon>Stylommatophora</taxon>
        <taxon>Helicina</taxon>
        <taxon>Arionoidea</taxon>
        <taxon>Arionidae</taxon>
        <taxon>Arion</taxon>
    </lineage>
</organism>
<name>A0A0B7BVB0_9EUPU</name>
<proteinExistence type="predicted"/>
<sequence>MYIHRIHTDHIRSSHYPSQVLPSNLNLEYPPHNLSSNYTTQVLPSNALMLQRCVHKLSMYAHT</sequence>
<gene>
    <name evidence="1" type="primary">ORF214802</name>
</gene>
<accession>A0A0B7BVB0</accession>
<dbReference type="AlphaFoldDB" id="A0A0B7BVB0"/>
<reference evidence="1" key="1">
    <citation type="submission" date="2014-12" db="EMBL/GenBank/DDBJ databases">
        <title>Insight into the proteome of Arion vulgaris.</title>
        <authorList>
            <person name="Aradska J."/>
            <person name="Bulat T."/>
            <person name="Smidak R."/>
            <person name="Sarate P."/>
            <person name="Gangsoo J."/>
            <person name="Sialana F."/>
            <person name="Bilban M."/>
            <person name="Lubec G."/>
        </authorList>
    </citation>
    <scope>NUCLEOTIDE SEQUENCE</scope>
    <source>
        <tissue evidence="1">Skin</tissue>
    </source>
</reference>